<feature type="region of interest" description="Disordered" evidence="1">
    <location>
        <begin position="295"/>
        <end position="324"/>
    </location>
</feature>
<sequence>MYETFYGLSRKPFSLLPDAAFLFPSRKHRQAANLFDYGLMSEAGFIVISGEVGSGKTTLVRRFLKQERADLVVGVITNAGSTVGRLLTWVAVAFGIDHQDADPVELNERFLRFLLEHYAAGRRTVLIVDEAQNLTVENLEQLRMLSNVNNEADLLLQIVLLGQPELLATLKRPELRQFVQRVSVHYHLAPLAPVETALYIRHRLGIAGGRPDIFDHGACAAVHYFTKGVPRLINLLCDVALVYGFSEDLETIGLEPVIEAAEDRNRAGLSPFTELPVEWDRARLCAEILAAFPPPEAIPAPEPPPQQEPPPKPERAVTREAAPVPAPAPVVAPVVVAPPPRRRLGRLWQGMAELLRG</sequence>
<accession>A0ABW5CFF4</accession>
<name>A0ABW5CFF4_9PROT</name>
<feature type="domain" description="AAA+ ATPase" evidence="2">
    <location>
        <begin position="42"/>
        <end position="183"/>
    </location>
</feature>
<organism evidence="3 4">
    <name type="scientific">Phaeospirillum tilakii</name>
    <dbReference type="NCBI Taxonomy" id="741673"/>
    <lineage>
        <taxon>Bacteria</taxon>
        <taxon>Pseudomonadati</taxon>
        <taxon>Pseudomonadota</taxon>
        <taxon>Alphaproteobacteria</taxon>
        <taxon>Rhodospirillales</taxon>
        <taxon>Rhodospirillaceae</taxon>
        <taxon>Phaeospirillum</taxon>
    </lineage>
</organism>
<dbReference type="EMBL" id="JBHUIY010000029">
    <property type="protein sequence ID" value="MFD2234850.1"/>
    <property type="molecule type" value="Genomic_DNA"/>
</dbReference>
<proteinExistence type="predicted"/>
<dbReference type="SUPFAM" id="SSF52540">
    <property type="entry name" value="P-loop containing nucleoside triphosphate hydrolases"/>
    <property type="match status" value="1"/>
</dbReference>
<dbReference type="Pfam" id="PF13401">
    <property type="entry name" value="AAA_22"/>
    <property type="match status" value="1"/>
</dbReference>
<dbReference type="PANTHER" id="PTHR35894:SF1">
    <property type="entry name" value="PHOSPHORIBULOKINASE _ URIDINE KINASE FAMILY"/>
    <property type="match status" value="1"/>
</dbReference>
<dbReference type="InterPro" id="IPR003593">
    <property type="entry name" value="AAA+_ATPase"/>
</dbReference>
<feature type="compositionally biased region" description="Pro residues" evidence="1">
    <location>
        <begin position="295"/>
        <end position="310"/>
    </location>
</feature>
<gene>
    <name evidence="3" type="ORF">ACFSNB_13640</name>
</gene>
<dbReference type="RefSeq" id="WP_377317477.1">
    <property type="nucleotide sequence ID" value="NZ_JBHUIY010000029.1"/>
</dbReference>
<dbReference type="InterPro" id="IPR052026">
    <property type="entry name" value="ExeA_AAA_ATPase_DNA-bind"/>
</dbReference>
<evidence type="ECO:0000259" key="2">
    <source>
        <dbReference type="SMART" id="SM00382"/>
    </source>
</evidence>
<reference evidence="4" key="1">
    <citation type="journal article" date="2019" name="Int. J. Syst. Evol. Microbiol.">
        <title>The Global Catalogue of Microorganisms (GCM) 10K type strain sequencing project: providing services to taxonomists for standard genome sequencing and annotation.</title>
        <authorList>
            <consortium name="The Broad Institute Genomics Platform"/>
            <consortium name="The Broad Institute Genome Sequencing Center for Infectious Disease"/>
            <person name="Wu L."/>
            <person name="Ma J."/>
        </authorList>
    </citation>
    <scope>NUCLEOTIDE SEQUENCE [LARGE SCALE GENOMIC DNA]</scope>
    <source>
        <strain evidence="4">KCTC 15012</strain>
    </source>
</reference>
<dbReference type="SMART" id="SM00382">
    <property type="entry name" value="AAA"/>
    <property type="match status" value="1"/>
</dbReference>
<evidence type="ECO:0000256" key="1">
    <source>
        <dbReference type="SAM" id="MobiDB-lite"/>
    </source>
</evidence>
<evidence type="ECO:0000313" key="3">
    <source>
        <dbReference type="EMBL" id="MFD2234850.1"/>
    </source>
</evidence>
<evidence type="ECO:0000313" key="4">
    <source>
        <dbReference type="Proteomes" id="UP001597296"/>
    </source>
</evidence>
<protein>
    <submittedName>
        <fullName evidence="3">ExeA family protein</fullName>
    </submittedName>
</protein>
<dbReference type="Proteomes" id="UP001597296">
    <property type="component" value="Unassembled WGS sequence"/>
</dbReference>
<dbReference type="Gene3D" id="3.40.50.300">
    <property type="entry name" value="P-loop containing nucleotide triphosphate hydrolases"/>
    <property type="match status" value="1"/>
</dbReference>
<dbReference type="InterPro" id="IPR049945">
    <property type="entry name" value="AAA_22"/>
</dbReference>
<dbReference type="InterPro" id="IPR027417">
    <property type="entry name" value="P-loop_NTPase"/>
</dbReference>
<dbReference type="PANTHER" id="PTHR35894">
    <property type="entry name" value="GENERAL SECRETION PATHWAY PROTEIN A-RELATED"/>
    <property type="match status" value="1"/>
</dbReference>
<keyword evidence="4" id="KW-1185">Reference proteome</keyword>
<comment type="caution">
    <text evidence="3">The sequence shown here is derived from an EMBL/GenBank/DDBJ whole genome shotgun (WGS) entry which is preliminary data.</text>
</comment>